<gene>
    <name evidence="6" type="ORF">SAMN05444280_12371</name>
</gene>
<name>A0A1M6KJF2_9BACT</name>
<dbReference type="InterPro" id="IPR003798">
    <property type="entry name" value="DNA_recombination_RmuC"/>
</dbReference>
<dbReference type="AlphaFoldDB" id="A0A1M6KJF2"/>
<feature type="coiled-coil region" evidence="5">
    <location>
        <begin position="27"/>
        <end position="118"/>
    </location>
</feature>
<evidence type="ECO:0000256" key="2">
    <source>
        <dbReference type="ARBA" id="ARBA00009840"/>
    </source>
</evidence>
<evidence type="ECO:0000256" key="3">
    <source>
        <dbReference type="ARBA" id="ARBA00023054"/>
    </source>
</evidence>
<evidence type="ECO:0000313" key="6">
    <source>
        <dbReference type="EMBL" id="SHJ59113.1"/>
    </source>
</evidence>
<keyword evidence="7" id="KW-1185">Reference proteome</keyword>
<dbReference type="GO" id="GO:0006310">
    <property type="term" value="P:DNA recombination"/>
    <property type="evidence" value="ECO:0007669"/>
    <property type="project" value="UniProtKB-KW"/>
</dbReference>
<evidence type="ECO:0000313" key="7">
    <source>
        <dbReference type="Proteomes" id="UP000184050"/>
    </source>
</evidence>
<proteinExistence type="inferred from homology"/>
<reference evidence="6 7" key="1">
    <citation type="submission" date="2016-11" db="EMBL/GenBank/DDBJ databases">
        <authorList>
            <person name="Jaros S."/>
            <person name="Januszkiewicz K."/>
            <person name="Wedrychowicz H."/>
        </authorList>
    </citation>
    <scope>NUCLEOTIDE SEQUENCE [LARGE SCALE GENOMIC DNA]</scope>
    <source>
        <strain evidence="6 7">DSM 27063</strain>
    </source>
</reference>
<keyword evidence="3 5" id="KW-0175">Coiled coil</keyword>
<dbReference type="STRING" id="1168035.SAMN05444280_12371"/>
<keyword evidence="4" id="KW-0233">DNA recombination</keyword>
<dbReference type="PANTHER" id="PTHR30563">
    <property type="entry name" value="DNA RECOMBINATION PROTEIN RMUC"/>
    <property type="match status" value="1"/>
</dbReference>
<evidence type="ECO:0000256" key="1">
    <source>
        <dbReference type="ARBA" id="ARBA00003416"/>
    </source>
</evidence>
<protein>
    <submittedName>
        <fullName evidence="6">DNA recombination protein RmuC</fullName>
    </submittedName>
</protein>
<dbReference type="Proteomes" id="UP000184050">
    <property type="component" value="Unassembled WGS sequence"/>
</dbReference>
<comment type="function">
    <text evidence="1">Involved in DNA recombination.</text>
</comment>
<dbReference type="PANTHER" id="PTHR30563:SF0">
    <property type="entry name" value="DNA RECOMBINATION PROTEIN RMUC"/>
    <property type="match status" value="1"/>
</dbReference>
<dbReference type="EMBL" id="FQZE01000023">
    <property type="protein sequence ID" value="SHJ59113.1"/>
    <property type="molecule type" value="Genomic_DNA"/>
</dbReference>
<dbReference type="Pfam" id="PF02646">
    <property type="entry name" value="RmuC"/>
    <property type="match status" value="1"/>
</dbReference>
<evidence type="ECO:0000256" key="4">
    <source>
        <dbReference type="ARBA" id="ARBA00023172"/>
    </source>
</evidence>
<accession>A0A1M6KJF2</accession>
<sequence length="447" mass="51249">MLFLVIGIVTGGLAASVFFIFKNQKKIQGIKNQFQEEEKKLETEKYEAEKQQFVWEDRSNSLKSEIEAWKKELETKREENTQLVGRLEKANAEYRNLKEKLDTQKAELEEIQKKFTTEFENIAGKILEKNSEKFTAANQKNIGEVLNPLKEKLQLFEKKVDDTYQKGLKDQTDLRAELKKLYELNARISEEAGNLTKALKGDVKKQGNWGEVVLERILERSGLNEGEQGYQKQFSDFSDDGKRIQPDIVINLPDNKHIIIDSKVSLVAYERAVNATTDEERTRHIKEHLLSLRTQIKGLSEKHYQSARKLNSPDFVLLFLPIESSFSLAIQEDQELFSFAWDQKVVIVSPSTLLATLRTIASIWQQENQTRNALEIARQGGALYDKFVNFIGDMEKIGNNLRLTQNSYDDAMNKLSEGRGNLVRSTEKLKSLGAKASKVLPKKLLED</sequence>
<evidence type="ECO:0000256" key="5">
    <source>
        <dbReference type="SAM" id="Coils"/>
    </source>
</evidence>
<comment type="similarity">
    <text evidence="2">Belongs to the RmuC family.</text>
</comment>
<organism evidence="6 7">
    <name type="scientific">Tangfeifania diversioriginum</name>
    <dbReference type="NCBI Taxonomy" id="1168035"/>
    <lineage>
        <taxon>Bacteria</taxon>
        <taxon>Pseudomonadati</taxon>
        <taxon>Bacteroidota</taxon>
        <taxon>Bacteroidia</taxon>
        <taxon>Marinilabiliales</taxon>
        <taxon>Prolixibacteraceae</taxon>
        <taxon>Tangfeifania</taxon>
    </lineage>
</organism>